<evidence type="ECO:0000313" key="8">
    <source>
        <dbReference type="EMBL" id="SDU08728.1"/>
    </source>
</evidence>
<dbReference type="GO" id="GO:0004553">
    <property type="term" value="F:hydrolase activity, hydrolyzing O-glycosyl compounds"/>
    <property type="evidence" value="ECO:0007669"/>
    <property type="project" value="InterPro"/>
</dbReference>
<dbReference type="EC" id="4.2.2.n1" evidence="2"/>
<dbReference type="InterPro" id="IPR005300">
    <property type="entry name" value="MltA_B"/>
</dbReference>
<dbReference type="PANTHER" id="PTHR30124">
    <property type="entry name" value="MEMBRANE-BOUND LYTIC MUREIN TRANSGLYCOSYLASE A"/>
    <property type="match status" value="1"/>
</dbReference>
<dbReference type="InterPro" id="IPR036908">
    <property type="entry name" value="RlpA-like_sf"/>
</dbReference>
<evidence type="ECO:0000259" key="7">
    <source>
        <dbReference type="SMART" id="SM00925"/>
    </source>
</evidence>
<dbReference type="InterPro" id="IPR010611">
    <property type="entry name" value="3D_dom"/>
</dbReference>
<dbReference type="PANTHER" id="PTHR30124:SF0">
    <property type="entry name" value="MEMBRANE-BOUND LYTIC MUREIN TRANSGLYCOSYLASE A"/>
    <property type="match status" value="1"/>
</dbReference>
<feature type="domain" description="Lytic transglycosylase MltA" evidence="7">
    <location>
        <begin position="160"/>
        <end position="321"/>
    </location>
</feature>
<evidence type="ECO:0000256" key="2">
    <source>
        <dbReference type="ARBA" id="ARBA00012587"/>
    </source>
</evidence>
<evidence type="ECO:0000313" key="9">
    <source>
        <dbReference type="Proteomes" id="UP000199608"/>
    </source>
</evidence>
<comment type="catalytic activity">
    <reaction evidence="1">
        <text>Exolytic cleavage of the (1-&gt;4)-beta-glycosidic linkage between N-acetylmuramic acid (MurNAc) and N-acetylglucosamine (GlcNAc) residues in peptidoglycan, from either the reducing or the non-reducing ends of the peptidoglycan chains, with concomitant formation of a 1,6-anhydrobond in the MurNAc residue.</text>
        <dbReference type="EC" id="4.2.2.n1"/>
    </reaction>
</comment>
<dbReference type="GO" id="GO:0071555">
    <property type="term" value="P:cell wall organization"/>
    <property type="evidence" value="ECO:0007669"/>
    <property type="project" value="UniProtKB-KW"/>
</dbReference>
<keyword evidence="6" id="KW-1133">Transmembrane helix</keyword>
<evidence type="ECO:0000256" key="4">
    <source>
        <dbReference type="ARBA" id="ARBA00023316"/>
    </source>
</evidence>
<dbReference type="SUPFAM" id="SSF50685">
    <property type="entry name" value="Barwin-like endoglucanases"/>
    <property type="match status" value="1"/>
</dbReference>
<organism evidence="8 9">
    <name type="scientific">Desulfobacula phenolica</name>
    <dbReference type="NCBI Taxonomy" id="90732"/>
    <lineage>
        <taxon>Bacteria</taxon>
        <taxon>Pseudomonadati</taxon>
        <taxon>Thermodesulfobacteriota</taxon>
        <taxon>Desulfobacteria</taxon>
        <taxon>Desulfobacterales</taxon>
        <taxon>Desulfobacteraceae</taxon>
        <taxon>Desulfobacula</taxon>
    </lineage>
</organism>
<dbReference type="Proteomes" id="UP000199608">
    <property type="component" value="Unassembled WGS sequence"/>
</dbReference>
<dbReference type="Gene3D" id="2.40.240.50">
    <property type="entry name" value="Barwin-like endoglucanases"/>
    <property type="match status" value="1"/>
</dbReference>
<dbReference type="InterPro" id="IPR026044">
    <property type="entry name" value="MltA"/>
</dbReference>
<evidence type="ECO:0000256" key="1">
    <source>
        <dbReference type="ARBA" id="ARBA00001420"/>
    </source>
</evidence>
<sequence>MINNTAFKLILVFMVIIIMAGFFCGCQPKVREKITRFNSLKKLKPNTYPVFTDSLGFKDSSVFVDSSVLTGSLDFQDLVDSIDHSLVYFKRIPLERKFQYGKDAYTAAHMIESLETIKAFLLKNPSANELDEFIRSLFIVYEAAGNEDGDVLFTGYFEPTYEGSLEKKDDYPFCLYSRPKDLLEIDLSAFSDKYKGHKRLVARVNDSTKKVVPYYSRAQINSLKGFDVESEPIVWLKSRVDRFFLEIQGSGRIDLGQGDMVRVHYACSNGNAYKSIGRYLIEKNEILKENMSMQAIRTWLEQHPKRMDEVLHENKSFVFFQREEGGPYGSLGVDVTALRSIATDSRLFPKGALCFARTQLPDKTNFNLVKDGAVKNMYVKDWKKASFFVLNQDTGGAIKGPARADIFCGNSSYAEFAAGHMNVYGKLFFIVLKPGNS</sequence>
<dbReference type="CDD" id="cd14668">
    <property type="entry name" value="mlta_B"/>
    <property type="match status" value="1"/>
</dbReference>
<dbReference type="GO" id="GO:0009253">
    <property type="term" value="P:peptidoglycan catabolic process"/>
    <property type="evidence" value="ECO:0007669"/>
    <property type="project" value="TreeGrafter"/>
</dbReference>
<evidence type="ECO:0000256" key="3">
    <source>
        <dbReference type="ARBA" id="ARBA00023239"/>
    </source>
</evidence>
<dbReference type="Pfam" id="PF03562">
    <property type="entry name" value="MltA"/>
    <property type="match status" value="1"/>
</dbReference>
<keyword evidence="9" id="KW-1185">Reference proteome</keyword>
<dbReference type="RefSeq" id="WP_245743052.1">
    <property type="nucleotide sequence ID" value="NZ_FNLL01000004.1"/>
</dbReference>
<keyword evidence="6" id="KW-0812">Transmembrane</keyword>
<accession>A0A1H2FP25</accession>
<reference evidence="9" key="1">
    <citation type="submission" date="2016-10" db="EMBL/GenBank/DDBJ databases">
        <authorList>
            <person name="Varghese N."/>
            <person name="Submissions S."/>
        </authorList>
    </citation>
    <scope>NUCLEOTIDE SEQUENCE [LARGE SCALE GENOMIC DNA]</scope>
    <source>
        <strain evidence="9">DSM 3384</strain>
    </source>
</reference>
<dbReference type="Pfam" id="PF06725">
    <property type="entry name" value="3D"/>
    <property type="match status" value="1"/>
</dbReference>
<dbReference type="SMART" id="SM00925">
    <property type="entry name" value="MltA"/>
    <property type="match status" value="1"/>
</dbReference>
<evidence type="ECO:0000256" key="5">
    <source>
        <dbReference type="ARBA" id="ARBA00030918"/>
    </source>
</evidence>
<dbReference type="EMBL" id="FNLL01000004">
    <property type="protein sequence ID" value="SDU08728.1"/>
    <property type="molecule type" value="Genomic_DNA"/>
</dbReference>
<dbReference type="GO" id="GO:0019867">
    <property type="term" value="C:outer membrane"/>
    <property type="evidence" value="ECO:0007669"/>
    <property type="project" value="InterPro"/>
</dbReference>
<keyword evidence="6" id="KW-0472">Membrane</keyword>
<dbReference type="GO" id="GO:0008933">
    <property type="term" value="F:peptidoglycan lytic transglycosylase activity"/>
    <property type="evidence" value="ECO:0007669"/>
    <property type="project" value="TreeGrafter"/>
</dbReference>
<protein>
    <recommendedName>
        <fullName evidence="2">peptidoglycan lytic exotransglycosylase</fullName>
        <ecNumber evidence="2">4.2.2.n1</ecNumber>
    </recommendedName>
    <alternativeName>
        <fullName evidence="5">Murein hydrolase A</fullName>
    </alternativeName>
</protein>
<name>A0A1H2FP25_9BACT</name>
<proteinExistence type="predicted"/>
<dbReference type="AlphaFoldDB" id="A0A1H2FP25"/>
<dbReference type="Gene3D" id="2.40.40.10">
    <property type="entry name" value="RlpA-like domain"/>
    <property type="match status" value="1"/>
</dbReference>
<keyword evidence="4" id="KW-0961">Cell wall biogenesis/degradation</keyword>
<dbReference type="PIRSF" id="PIRSF019422">
    <property type="entry name" value="MltA"/>
    <property type="match status" value="1"/>
</dbReference>
<dbReference type="GO" id="GO:0009254">
    <property type="term" value="P:peptidoglycan turnover"/>
    <property type="evidence" value="ECO:0007669"/>
    <property type="project" value="InterPro"/>
</dbReference>
<evidence type="ECO:0000256" key="6">
    <source>
        <dbReference type="SAM" id="Phobius"/>
    </source>
</evidence>
<dbReference type="CDD" id="cd14485">
    <property type="entry name" value="mltA_like_LT_A"/>
    <property type="match status" value="1"/>
</dbReference>
<gene>
    <name evidence="8" type="ORF">SAMN04487931_104248</name>
</gene>
<feature type="transmembrane region" description="Helical" evidence="6">
    <location>
        <begin position="6"/>
        <end position="26"/>
    </location>
</feature>
<keyword evidence="3" id="KW-0456">Lyase</keyword>